<name>A0AAN7EPP6_QUERU</name>
<keyword evidence="3" id="KW-1185">Reference proteome</keyword>
<protein>
    <recommendedName>
        <fullName evidence="4">Zinc finger MYM-type protein 1</fullName>
    </recommendedName>
</protein>
<sequence length="659" mass="77475">YEKLLKKRKIEKQIESQKGSMDKFVTKETYQKELEDDEIIQQKENNENSPNNVETSDVTIIDNEKQNNLEENEKMTNLLTNNIYDPSQWENIDTKLRDLLVENGPIRENDLKFPLDKERRHFSTTFYFKKLSNGEKFDRRWLVYSKDLDKAFCFCCKLLNSTTHGNNDRRNISNKIKNHETSKEYVTNMNAWIDLEMRLLKNKTIDKNFQEQVNKEKDHWKKVLLRIIAVIYQENNGNFLSLIEMIAEFDPVMQEHVQRIQHDAIHNHYLGHNIQNELMQLLANEIKGKIIKKIKEAKYFPVLLDCTPDSDDTSGKGLFNEIISVIKSLELDINDVRGQGYDNGSNMKGKKTREHFTHRVVSHNLNLVLCDVANSCPKAISFFGVVQRIYTLFSSSTKRWKILQDNVSSLTLKPLSQTRWESRIESVKAIKFQALEIRDALLQLAKTSEDPKTKSFEFLLGMTIWKNSQSKDMHIDIAIDQLKRSHIFFKKYREDGFTSAMISSKEIAIKMEIEPIFHEKRIIRRKKQFDENVNDENINDEITQSAEESFRINYFLYIVDQAISSIESRFEQFQIYEDIFDLYSELIVLKEVVQIDENTPINVLNYLKRLDSFLNAYIAYRILLTIHVTVASAERTILSIEKEMLEELKYKNLISNFAS</sequence>
<evidence type="ECO:0000256" key="1">
    <source>
        <dbReference type="SAM" id="MobiDB-lite"/>
    </source>
</evidence>
<feature type="region of interest" description="Disordered" evidence="1">
    <location>
        <begin position="34"/>
        <end position="56"/>
    </location>
</feature>
<evidence type="ECO:0000313" key="2">
    <source>
        <dbReference type="EMBL" id="KAK4577049.1"/>
    </source>
</evidence>
<evidence type="ECO:0000313" key="3">
    <source>
        <dbReference type="Proteomes" id="UP001324115"/>
    </source>
</evidence>
<dbReference type="PANTHER" id="PTHR45749">
    <property type="match status" value="1"/>
</dbReference>
<proteinExistence type="predicted"/>
<dbReference type="AlphaFoldDB" id="A0AAN7EPP6"/>
<accession>A0AAN7EPP6</accession>
<dbReference type="SUPFAM" id="SSF53098">
    <property type="entry name" value="Ribonuclease H-like"/>
    <property type="match status" value="1"/>
</dbReference>
<dbReference type="PANTHER" id="PTHR45749:SF32">
    <property type="entry name" value="ZINC FINGER MYM-TYPE PROTEIN 1-LIKE"/>
    <property type="match status" value="1"/>
</dbReference>
<feature type="compositionally biased region" description="Polar residues" evidence="1">
    <location>
        <begin position="47"/>
        <end position="56"/>
    </location>
</feature>
<evidence type="ECO:0008006" key="4">
    <source>
        <dbReference type="Google" id="ProtNLM"/>
    </source>
</evidence>
<dbReference type="InterPro" id="IPR012337">
    <property type="entry name" value="RNaseH-like_sf"/>
</dbReference>
<feature type="non-terminal residue" evidence="2">
    <location>
        <position position="1"/>
    </location>
</feature>
<reference evidence="2 3" key="1">
    <citation type="journal article" date="2023" name="G3 (Bethesda)">
        <title>A haplotype-resolved chromosome-scale genome for Quercus rubra L. provides insights into the genetics of adaptive traits for red oak species.</title>
        <authorList>
            <person name="Kapoor B."/>
            <person name="Jenkins J."/>
            <person name="Schmutz J."/>
            <person name="Zhebentyayeva T."/>
            <person name="Kuelheim C."/>
            <person name="Coggeshall M."/>
            <person name="Heim C."/>
            <person name="Lasky J.R."/>
            <person name="Leites L."/>
            <person name="Islam-Faridi N."/>
            <person name="Romero-Severson J."/>
            <person name="DeLeo V.L."/>
            <person name="Lucas S.M."/>
            <person name="Lazic D."/>
            <person name="Gailing O."/>
            <person name="Carlson J."/>
            <person name="Staton M."/>
        </authorList>
    </citation>
    <scope>NUCLEOTIDE SEQUENCE [LARGE SCALE GENOMIC DNA]</scope>
    <source>
        <strain evidence="2">Pseudo-F2</strain>
    </source>
</reference>
<gene>
    <name evidence="2" type="ORF">RGQ29_027528</name>
</gene>
<organism evidence="2 3">
    <name type="scientific">Quercus rubra</name>
    <name type="common">Northern red oak</name>
    <name type="synonym">Quercus borealis</name>
    <dbReference type="NCBI Taxonomy" id="3512"/>
    <lineage>
        <taxon>Eukaryota</taxon>
        <taxon>Viridiplantae</taxon>
        <taxon>Streptophyta</taxon>
        <taxon>Embryophyta</taxon>
        <taxon>Tracheophyta</taxon>
        <taxon>Spermatophyta</taxon>
        <taxon>Magnoliopsida</taxon>
        <taxon>eudicotyledons</taxon>
        <taxon>Gunneridae</taxon>
        <taxon>Pentapetalae</taxon>
        <taxon>rosids</taxon>
        <taxon>fabids</taxon>
        <taxon>Fagales</taxon>
        <taxon>Fagaceae</taxon>
        <taxon>Quercus</taxon>
    </lineage>
</organism>
<comment type="caution">
    <text evidence="2">The sequence shown here is derived from an EMBL/GenBank/DDBJ whole genome shotgun (WGS) entry which is preliminary data.</text>
</comment>
<dbReference type="Proteomes" id="UP001324115">
    <property type="component" value="Unassembled WGS sequence"/>
</dbReference>
<dbReference type="EMBL" id="JAXUIC010000008">
    <property type="protein sequence ID" value="KAK4577049.1"/>
    <property type="molecule type" value="Genomic_DNA"/>
</dbReference>